<feature type="domain" description="AB hydrolase-1" evidence="1">
    <location>
        <begin position="27"/>
        <end position="154"/>
    </location>
</feature>
<dbReference type="InterPro" id="IPR000073">
    <property type="entry name" value="AB_hydrolase_1"/>
</dbReference>
<organism evidence="2 3">
    <name type="scientific">Actinoplanes subglobosus</name>
    <dbReference type="NCBI Taxonomy" id="1547892"/>
    <lineage>
        <taxon>Bacteria</taxon>
        <taxon>Bacillati</taxon>
        <taxon>Actinomycetota</taxon>
        <taxon>Actinomycetes</taxon>
        <taxon>Micromonosporales</taxon>
        <taxon>Micromonosporaceae</taxon>
        <taxon>Actinoplanes</taxon>
    </lineage>
</organism>
<evidence type="ECO:0000313" key="3">
    <source>
        <dbReference type="Proteomes" id="UP001595867"/>
    </source>
</evidence>
<dbReference type="PRINTS" id="PR00111">
    <property type="entry name" value="ABHYDROLASE"/>
</dbReference>
<dbReference type="GO" id="GO:0016787">
    <property type="term" value="F:hydrolase activity"/>
    <property type="evidence" value="ECO:0007669"/>
    <property type="project" value="UniProtKB-KW"/>
</dbReference>
<dbReference type="PANTHER" id="PTHR43798">
    <property type="entry name" value="MONOACYLGLYCEROL LIPASE"/>
    <property type="match status" value="1"/>
</dbReference>
<dbReference type="RefSeq" id="WP_378073362.1">
    <property type="nucleotide sequence ID" value="NZ_JBHSBL010000037.1"/>
</dbReference>
<reference evidence="3" key="1">
    <citation type="journal article" date="2019" name="Int. J. Syst. Evol. Microbiol.">
        <title>The Global Catalogue of Microorganisms (GCM) 10K type strain sequencing project: providing services to taxonomists for standard genome sequencing and annotation.</title>
        <authorList>
            <consortium name="The Broad Institute Genomics Platform"/>
            <consortium name="The Broad Institute Genome Sequencing Center for Infectious Disease"/>
            <person name="Wu L."/>
            <person name="Ma J."/>
        </authorList>
    </citation>
    <scope>NUCLEOTIDE SEQUENCE [LARGE SCALE GENOMIC DNA]</scope>
    <source>
        <strain evidence="3">TBRC 5832</strain>
    </source>
</reference>
<name>A0ABV8J7F5_9ACTN</name>
<evidence type="ECO:0000313" key="2">
    <source>
        <dbReference type="EMBL" id="MFC4072487.1"/>
    </source>
</evidence>
<protein>
    <submittedName>
        <fullName evidence="2">Alpha/beta fold hydrolase</fullName>
    </submittedName>
</protein>
<proteinExistence type="predicted"/>
<dbReference type="Gene3D" id="3.40.50.1820">
    <property type="entry name" value="alpha/beta hydrolase"/>
    <property type="match status" value="1"/>
</dbReference>
<dbReference type="SUPFAM" id="SSF53474">
    <property type="entry name" value="alpha/beta-Hydrolases"/>
    <property type="match status" value="1"/>
</dbReference>
<comment type="caution">
    <text evidence="2">The sequence shown here is derived from an EMBL/GenBank/DDBJ whole genome shotgun (WGS) entry which is preliminary data.</text>
</comment>
<gene>
    <name evidence="2" type="ORF">ACFO0C_46810</name>
</gene>
<dbReference type="Proteomes" id="UP001595867">
    <property type="component" value="Unassembled WGS sequence"/>
</dbReference>
<keyword evidence="2" id="KW-0378">Hydrolase</keyword>
<dbReference type="EMBL" id="JBHSBL010000037">
    <property type="protein sequence ID" value="MFC4072487.1"/>
    <property type="molecule type" value="Genomic_DNA"/>
</dbReference>
<keyword evidence="3" id="KW-1185">Reference proteome</keyword>
<accession>A0ABV8J7F5</accession>
<dbReference type="InterPro" id="IPR029058">
    <property type="entry name" value="AB_hydrolase_fold"/>
</dbReference>
<evidence type="ECO:0000259" key="1">
    <source>
        <dbReference type="Pfam" id="PF00561"/>
    </source>
</evidence>
<dbReference type="PANTHER" id="PTHR43798:SF33">
    <property type="entry name" value="HYDROLASE, PUTATIVE (AFU_ORTHOLOGUE AFUA_2G14860)-RELATED"/>
    <property type="match status" value="1"/>
</dbReference>
<dbReference type="Pfam" id="PF00561">
    <property type="entry name" value="Abhydrolase_1"/>
    <property type="match status" value="1"/>
</dbReference>
<sequence>MVDVVARDVRFHVQRISPPDGFPADRPVVVFLHGLILDNLSSFYYTLAGPVAAIGAESIMYDLRGHGRSQRPPAGYTVDDAVDDLAALLAELGVDRPVYLVGNSYGGVVALRFALRRPWQVAGLVVIEAHTVGDAAGDWTEHMSNTLTVTALGLAHDDLADQLRELGERKLARAARLAGELLNGTTLIDDVAATPPLRGPELAAIGCPVLAVYGVHSDLADAGHQLARHLPDCTLHMVPDQAHTVLREATPLVRTLVLDWLTARTARR</sequence>
<dbReference type="InterPro" id="IPR050266">
    <property type="entry name" value="AB_hydrolase_sf"/>
</dbReference>